<gene>
    <name evidence="2" type="ORF">CTRG_05130</name>
</gene>
<feature type="chain" id="PRO_5002955453" evidence="1">
    <location>
        <begin position="18"/>
        <end position="834"/>
    </location>
</feature>
<dbReference type="HOGENOM" id="CLU_340390_0_0_1"/>
<evidence type="ECO:0000313" key="2">
    <source>
        <dbReference type="EMBL" id="EER31400.1"/>
    </source>
</evidence>
<dbReference type="GeneID" id="8299286"/>
<dbReference type="VEuPathDB" id="FungiDB:CTRG_05130"/>
<evidence type="ECO:0000256" key="1">
    <source>
        <dbReference type="SAM" id="SignalP"/>
    </source>
</evidence>
<name>C5MGD7_CANTT</name>
<dbReference type="RefSeq" id="XP_002550832.1">
    <property type="nucleotide sequence ID" value="XM_002550786.1"/>
</dbReference>
<feature type="signal peptide" evidence="1">
    <location>
        <begin position="1"/>
        <end position="17"/>
    </location>
</feature>
<protein>
    <submittedName>
        <fullName evidence="2">Uncharacterized protein</fullName>
    </submittedName>
</protein>
<proteinExistence type="predicted"/>
<dbReference type="Proteomes" id="UP000002037">
    <property type="component" value="Unassembled WGS sequence"/>
</dbReference>
<dbReference type="AlphaFoldDB" id="C5MGD7"/>
<accession>C5MGD7</accession>
<evidence type="ECO:0000313" key="3">
    <source>
        <dbReference type="Proteomes" id="UP000002037"/>
    </source>
</evidence>
<keyword evidence="3" id="KW-1185">Reference proteome</keyword>
<keyword evidence="1" id="KW-0732">Signal</keyword>
<reference evidence="2 3" key="1">
    <citation type="journal article" date="2009" name="Nature">
        <title>Evolution of pathogenicity and sexual reproduction in eight Candida genomes.</title>
        <authorList>
            <person name="Butler G."/>
            <person name="Rasmussen M.D."/>
            <person name="Lin M.F."/>
            <person name="Santos M.A."/>
            <person name="Sakthikumar S."/>
            <person name="Munro C.A."/>
            <person name="Rheinbay E."/>
            <person name="Grabherr M."/>
            <person name="Forche A."/>
            <person name="Reedy J.L."/>
            <person name="Agrafioti I."/>
            <person name="Arnaud M.B."/>
            <person name="Bates S."/>
            <person name="Brown A.J."/>
            <person name="Brunke S."/>
            <person name="Costanzo M.C."/>
            <person name="Fitzpatrick D.A."/>
            <person name="de Groot P.W."/>
            <person name="Harris D."/>
            <person name="Hoyer L.L."/>
            <person name="Hube B."/>
            <person name="Klis F.M."/>
            <person name="Kodira C."/>
            <person name="Lennard N."/>
            <person name="Logue M.E."/>
            <person name="Martin R."/>
            <person name="Neiman A.M."/>
            <person name="Nikolaou E."/>
            <person name="Quail M.A."/>
            <person name="Quinn J."/>
            <person name="Santos M.C."/>
            <person name="Schmitzberger F.F."/>
            <person name="Sherlock G."/>
            <person name="Shah P."/>
            <person name="Silverstein K.A."/>
            <person name="Skrzypek M.S."/>
            <person name="Soll D."/>
            <person name="Staggs R."/>
            <person name="Stansfield I."/>
            <person name="Stumpf M.P."/>
            <person name="Sudbery P.E."/>
            <person name="Srikantha T."/>
            <person name="Zeng Q."/>
            <person name="Berman J."/>
            <person name="Berriman M."/>
            <person name="Heitman J."/>
            <person name="Gow N.A."/>
            <person name="Lorenz M.C."/>
            <person name="Birren B.W."/>
            <person name="Kellis M."/>
            <person name="Cuomo C.A."/>
        </authorList>
    </citation>
    <scope>NUCLEOTIDE SEQUENCE [LARGE SCALE GENOMIC DNA]</scope>
    <source>
        <strain evidence="3">ATCC MYA-3404 / T1</strain>
    </source>
</reference>
<organism evidence="2 3">
    <name type="scientific">Candida tropicalis (strain ATCC MYA-3404 / T1)</name>
    <name type="common">Yeast</name>
    <dbReference type="NCBI Taxonomy" id="294747"/>
    <lineage>
        <taxon>Eukaryota</taxon>
        <taxon>Fungi</taxon>
        <taxon>Dikarya</taxon>
        <taxon>Ascomycota</taxon>
        <taxon>Saccharomycotina</taxon>
        <taxon>Pichiomycetes</taxon>
        <taxon>Debaryomycetaceae</taxon>
        <taxon>Candida/Lodderomyces clade</taxon>
        <taxon>Candida</taxon>
    </lineage>
</organism>
<sequence>MKLFILITALLLPFIDAYESYPSDFPEPTVFPEPTNLEEYGSYITGEASMVYPGGTPCVLTLTKTYIEVVTYDQCRPSDYEPPSYIDSGCTTYHDKEYCGGYCFVYADWIDQTALEYKTHCDTSGCKFVTNDGEPHFDCAETKTLSNGCYEVYNQQYDYIMIETICPSTSNPLPTGSISESCSLVTLQYDESTYTLTSCSESMVAHPPSGCEFTLNSIFSRKYLTCRDQCTKVGASSLNSNSQIIMSPCTAPTGVPTGCMEKESTTYCPPQRFCTKYETSSYYSSGNYYLYGLTESSCRTNECSFTTVGSGITINCAPYTSTLYNGCFIVEETTSGKVTTSTICETDSTALPTYLSNCTMGTYFPSHTNDEDFTGYTVCPYNVVLPEGCKTTDWPYFYSEIAVTCNPPCTSTFTSGSSTYTTVVDPCPTYEDPLITVFPTTTDYDGSCALYNGNMTCPDHCVLTSSDEYYGDTMYVKASYSCDPRLSCSFVGYWGPTPSFSCITYSTESISGLEDCFTSLIYPSYTSDYSTIFTLCPWHVSIPIGCHTTSWPYCSAQVIETCNPPCTSTYSSGSNIITTTLNPCPTTSDPSQPPFESIRYPTDCVSYNSSMTCPDHCGEGWNFEGTGETIYMYRTFYCDSDTTCSFKSEEATPTFSCSSKTTPAPPFGIDGCSTKMYTLGSEDRIITICDYEVSIPEGCQTTNSPYVSGYRVIETCNPPCTSVYSSYTDISTITFDPCPTNPPSSPTDDIRYPTDCVSYMSTMTCPDHCGLGWNYEGNSEGIQLYKTYFCNSGTACSFITGEGSPSFSCSTVSTSDYSPIYSCTSPYYPSSTSS</sequence>
<dbReference type="EMBL" id="GG692401">
    <property type="protein sequence ID" value="EER31400.1"/>
    <property type="molecule type" value="Genomic_DNA"/>
</dbReference>
<dbReference type="KEGG" id="ctp:CTRG_05130"/>